<accession>A0ABV9LIR6</accession>
<feature type="transmembrane region" description="Helical" evidence="5">
    <location>
        <begin position="39"/>
        <end position="60"/>
    </location>
</feature>
<keyword evidence="8" id="KW-1185">Reference proteome</keyword>
<keyword evidence="4 5" id="KW-0472">Membrane</keyword>
<keyword evidence="3 5" id="KW-1133">Transmembrane helix</keyword>
<evidence type="ECO:0000256" key="5">
    <source>
        <dbReference type="SAM" id="Phobius"/>
    </source>
</evidence>
<feature type="domain" description="DUF202" evidence="6">
    <location>
        <begin position="7"/>
        <end position="65"/>
    </location>
</feature>
<feature type="transmembrane region" description="Helical" evidence="5">
    <location>
        <begin position="72"/>
        <end position="97"/>
    </location>
</feature>
<evidence type="ECO:0000313" key="7">
    <source>
        <dbReference type="EMBL" id="MFC4693292.1"/>
    </source>
</evidence>
<dbReference type="EMBL" id="JBHSGR010000006">
    <property type="protein sequence ID" value="MFC4693292.1"/>
    <property type="molecule type" value="Genomic_DNA"/>
</dbReference>
<evidence type="ECO:0000256" key="1">
    <source>
        <dbReference type="ARBA" id="ARBA00004127"/>
    </source>
</evidence>
<dbReference type="Pfam" id="PF02656">
    <property type="entry name" value="DUF202"/>
    <property type="match status" value="1"/>
</dbReference>
<evidence type="ECO:0000313" key="8">
    <source>
        <dbReference type="Proteomes" id="UP001596025"/>
    </source>
</evidence>
<feature type="transmembrane region" description="Helical" evidence="5">
    <location>
        <begin position="12"/>
        <end position="33"/>
    </location>
</feature>
<keyword evidence="2 5" id="KW-0812">Transmembrane</keyword>
<evidence type="ECO:0000256" key="2">
    <source>
        <dbReference type="ARBA" id="ARBA00022692"/>
    </source>
</evidence>
<gene>
    <name evidence="7" type="ORF">ACFO3M_07840</name>
</gene>
<proteinExistence type="predicted"/>
<evidence type="ECO:0000256" key="4">
    <source>
        <dbReference type="ARBA" id="ARBA00023136"/>
    </source>
</evidence>
<dbReference type="Proteomes" id="UP001596025">
    <property type="component" value="Unassembled WGS sequence"/>
</dbReference>
<evidence type="ECO:0000259" key="6">
    <source>
        <dbReference type="Pfam" id="PF02656"/>
    </source>
</evidence>
<comment type="subcellular location">
    <subcellularLocation>
        <location evidence="1">Endomembrane system</location>
        <topology evidence="1">Multi-pass membrane protein</topology>
    </subcellularLocation>
</comment>
<dbReference type="InterPro" id="IPR003807">
    <property type="entry name" value="DUF202"/>
</dbReference>
<evidence type="ECO:0000256" key="3">
    <source>
        <dbReference type="ARBA" id="ARBA00022989"/>
    </source>
</evidence>
<organism evidence="7 8">
    <name type="scientific">Geodermatophilus arenarius</name>
    <dbReference type="NCBI Taxonomy" id="1137990"/>
    <lineage>
        <taxon>Bacteria</taxon>
        <taxon>Bacillati</taxon>
        <taxon>Actinomycetota</taxon>
        <taxon>Actinomycetes</taxon>
        <taxon>Geodermatophilales</taxon>
        <taxon>Geodermatophilaceae</taxon>
        <taxon>Geodermatophilus</taxon>
    </lineage>
</organism>
<dbReference type="RefSeq" id="WP_387988013.1">
    <property type="nucleotide sequence ID" value="NZ_JBHSGR010000006.1"/>
</dbReference>
<reference evidence="8" key="1">
    <citation type="journal article" date="2019" name="Int. J. Syst. Evol. Microbiol.">
        <title>The Global Catalogue of Microorganisms (GCM) 10K type strain sequencing project: providing services to taxonomists for standard genome sequencing and annotation.</title>
        <authorList>
            <consortium name="The Broad Institute Genomics Platform"/>
            <consortium name="The Broad Institute Genome Sequencing Center for Infectious Disease"/>
            <person name="Wu L."/>
            <person name="Ma J."/>
        </authorList>
    </citation>
    <scope>NUCLEOTIDE SEQUENCE [LARGE SCALE GENOMIC DNA]</scope>
    <source>
        <strain evidence="8">CCUG 62763</strain>
    </source>
</reference>
<name>A0ABV9LIR6_9ACTN</name>
<sequence>MTARETQPQRTVLSWQRTGLGLLGVAAVLGAHAVLDERVLPLVLAAAVAVTGLGVLGVLARRRARALARTPAAAPAAAALVTAAVAGTALAAAATLLSR</sequence>
<comment type="caution">
    <text evidence="7">The sequence shown here is derived from an EMBL/GenBank/DDBJ whole genome shotgun (WGS) entry which is preliminary data.</text>
</comment>
<protein>
    <submittedName>
        <fullName evidence="7">DUF202 domain-containing protein</fullName>
    </submittedName>
</protein>